<dbReference type="PANTHER" id="PTHR43982:SF6">
    <property type="entry name" value="UBIQUITIN CARBOXYL-TERMINAL HYDROLASE 2-RELATED"/>
    <property type="match status" value="1"/>
</dbReference>
<dbReference type="Gene3D" id="3.90.70.10">
    <property type="entry name" value="Cysteine proteinases"/>
    <property type="match status" value="1"/>
</dbReference>
<dbReference type="EC" id="3.4.19.12" evidence="6"/>
<organism evidence="10 11">
    <name type="scientific">Limulus polyphemus</name>
    <name type="common">Atlantic horseshoe crab</name>
    <dbReference type="NCBI Taxonomy" id="6850"/>
    <lineage>
        <taxon>Eukaryota</taxon>
        <taxon>Metazoa</taxon>
        <taxon>Ecdysozoa</taxon>
        <taxon>Arthropoda</taxon>
        <taxon>Chelicerata</taxon>
        <taxon>Merostomata</taxon>
        <taxon>Xiphosura</taxon>
        <taxon>Limulidae</taxon>
        <taxon>Limulus</taxon>
    </lineage>
</organism>
<comment type="catalytic activity">
    <reaction evidence="1 6">
        <text>Thiol-dependent hydrolysis of ester, thioester, amide, peptide and isopeptide bonds formed by the C-terminal Gly of ubiquitin (a 76-residue protein attached to proteins as an intracellular targeting signal).</text>
        <dbReference type="EC" id="3.4.19.12"/>
    </reaction>
</comment>
<feature type="region of interest" description="Disordered" evidence="8">
    <location>
        <begin position="98"/>
        <end position="117"/>
    </location>
</feature>
<dbReference type="InterPro" id="IPR018200">
    <property type="entry name" value="USP_CS"/>
</dbReference>
<proteinExistence type="inferred from homology"/>
<dbReference type="RefSeq" id="XP_013788724.1">
    <property type="nucleotide sequence ID" value="XM_013933270.2"/>
</dbReference>
<keyword evidence="10" id="KW-1185">Reference proteome</keyword>
<feature type="coiled-coil region" evidence="7">
    <location>
        <begin position="506"/>
        <end position="533"/>
    </location>
</feature>
<sequence length="621" mass="71570">MTVEQSPVEHYFQQDKQVKPQETPKQAGNSASVIDLTSEVSDKEDDLQKAIALSLQDQKGVLGGQISMEEQDISRITAESETSTFTYSTKNKWNKGTKRKRGELWQDPANPHDRKRNGNWPVGLKNVGNTCWFSAVIQSLFHLPVFRRLVLHFSPKIDWESDTQNTVDRRNLEFMRELRKLFGLMVASKRKYVDPSEALDVLREAFPNSSSTDSQQDASEFTHKLLDWLEDAFKLDSSLHLDSCQEDASPTDQNSSRCQNPMLNLFYGHYRSEGLNEGHTFENEEAFGQYPLQVTGFCDIHDSLEAAMAQEIESCYGDSVTNSGQETWFTQLPPVLLFELSRFQFNQQLGRPEKIHHKLEFPEFIYMDRYMEYNKNIIRSKREEVWKLKEERQKLQKNLEKYLNYGSGPKRVPLQDVLQYTLEFVESKSDNFPHTSEDVVMTSPSSASSVIGDSPSTSPTKNDATWNSPTGQSKLDQAFQSGLSPTPRHVSDVELSVLQQCLKRWRTEVENDVRELQQKIDRIDKVIREIYNESSLKQVPYRLHAVLVHEGQAASGHYWAYIFCPERRMWLKYNDVTVSEASWAELIKDSVGGLHHASAYCLLYVDVNEKSYLLVRHEFNN</sequence>
<dbReference type="Pfam" id="PF00443">
    <property type="entry name" value="UCH"/>
    <property type="match status" value="1"/>
</dbReference>
<evidence type="ECO:0000256" key="8">
    <source>
        <dbReference type="SAM" id="MobiDB-lite"/>
    </source>
</evidence>
<feature type="coiled-coil region" evidence="7">
    <location>
        <begin position="378"/>
        <end position="405"/>
    </location>
</feature>
<dbReference type="InterPro" id="IPR001394">
    <property type="entry name" value="Peptidase_C19_UCH"/>
</dbReference>
<evidence type="ECO:0000256" key="6">
    <source>
        <dbReference type="RuleBase" id="RU366025"/>
    </source>
</evidence>
<evidence type="ECO:0000256" key="4">
    <source>
        <dbReference type="ARBA" id="ARBA00022801"/>
    </source>
</evidence>
<evidence type="ECO:0000256" key="5">
    <source>
        <dbReference type="ARBA" id="ARBA00022807"/>
    </source>
</evidence>
<keyword evidence="2 6" id="KW-0645">Protease</keyword>
<dbReference type="PANTHER" id="PTHR43982">
    <property type="entry name" value="UBIQUITIN CARBOXYL-TERMINAL HYDROLASE"/>
    <property type="match status" value="1"/>
</dbReference>
<dbReference type="GeneID" id="106472619"/>
<keyword evidence="5 6" id="KW-0788">Thiol protease</keyword>
<dbReference type="SUPFAM" id="SSF54001">
    <property type="entry name" value="Cysteine proteinases"/>
    <property type="match status" value="1"/>
</dbReference>
<dbReference type="CDD" id="cd02665">
    <property type="entry name" value="Peptidase_C19I"/>
    <property type="match status" value="1"/>
</dbReference>
<dbReference type="InterPro" id="IPR028889">
    <property type="entry name" value="USP"/>
</dbReference>
<name>A0ABM1BU70_LIMPO</name>
<evidence type="ECO:0000256" key="7">
    <source>
        <dbReference type="SAM" id="Coils"/>
    </source>
</evidence>
<evidence type="ECO:0000313" key="10">
    <source>
        <dbReference type="Proteomes" id="UP000694941"/>
    </source>
</evidence>
<comment type="similarity">
    <text evidence="6">Belongs to the peptidase C19 family.</text>
</comment>
<evidence type="ECO:0000256" key="1">
    <source>
        <dbReference type="ARBA" id="ARBA00000707"/>
    </source>
</evidence>
<gene>
    <name evidence="11" type="primary">LOC106472619</name>
</gene>
<dbReference type="PROSITE" id="PS00973">
    <property type="entry name" value="USP_2"/>
    <property type="match status" value="1"/>
</dbReference>
<dbReference type="InterPro" id="IPR044635">
    <property type="entry name" value="UBP14-like"/>
</dbReference>
<feature type="non-terminal residue" evidence="11">
    <location>
        <position position="621"/>
    </location>
</feature>
<keyword evidence="3 6" id="KW-0833">Ubl conjugation pathway</keyword>
<feature type="compositionally biased region" description="Polar residues" evidence="8">
    <location>
        <begin position="23"/>
        <end position="32"/>
    </location>
</feature>
<keyword evidence="4 6" id="KW-0378">Hydrolase</keyword>
<evidence type="ECO:0000313" key="11">
    <source>
        <dbReference type="RefSeq" id="XP_013788724.1"/>
    </source>
</evidence>
<protein>
    <recommendedName>
        <fullName evidence="6">Ubiquitin carboxyl-terminal hydrolase</fullName>
        <ecNumber evidence="6">3.4.19.12</ecNumber>
    </recommendedName>
</protein>
<dbReference type="PROSITE" id="PS00972">
    <property type="entry name" value="USP_1"/>
    <property type="match status" value="1"/>
</dbReference>
<dbReference type="PROSITE" id="PS50235">
    <property type="entry name" value="USP_3"/>
    <property type="match status" value="1"/>
</dbReference>
<dbReference type="Proteomes" id="UP000694941">
    <property type="component" value="Unplaced"/>
</dbReference>
<keyword evidence="7" id="KW-0175">Coiled coil</keyword>
<evidence type="ECO:0000256" key="2">
    <source>
        <dbReference type="ARBA" id="ARBA00022670"/>
    </source>
</evidence>
<accession>A0ABM1BU70</accession>
<feature type="domain" description="USP" evidence="9">
    <location>
        <begin position="122"/>
        <end position="607"/>
    </location>
</feature>
<feature type="region of interest" description="Disordered" evidence="8">
    <location>
        <begin position="433"/>
        <end position="486"/>
    </location>
</feature>
<reference evidence="11" key="1">
    <citation type="submission" date="2025-08" db="UniProtKB">
        <authorList>
            <consortium name="RefSeq"/>
        </authorList>
    </citation>
    <scope>IDENTIFICATION</scope>
    <source>
        <tissue evidence="11">Muscle</tissue>
    </source>
</reference>
<evidence type="ECO:0000256" key="3">
    <source>
        <dbReference type="ARBA" id="ARBA00022786"/>
    </source>
</evidence>
<dbReference type="InterPro" id="IPR038765">
    <property type="entry name" value="Papain-like_cys_pep_sf"/>
</dbReference>
<feature type="region of interest" description="Disordered" evidence="8">
    <location>
        <begin position="1"/>
        <end position="40"/>
    </location>
</feature>
<feature type="compositionally biased region" description="Polar residues" evidence="8">
    <location>
        <begin position="442"/>
        <end position="484"/>
    </location>
</feature>
<evidence type="ECO:0000259" key="9">
    <source>
        <dbReference type="PROSITE" id="PS50235"/>
    </source>
</evidence>